<comment type="caution">
    <text evidence="1">The sequence shown here is derived from an EMBL/GenBank/DDBJ whole genome shotgun (WGS) entry which is preliminary data.</text>
</comment>
<evidence type="ECO:0000313" key="1">
    <source>
        <dbReference type="EMBL" id="GME23923.1"/>
    </source>
</evidence>
<reference evidence="1" key="1">
    <citation type="submission" date="2024-09" db="EMBL/GenBank/DDBJ databases">
        <title>Draft Genome Sequences of Neofusicoccum parvum.</title>
        <authorList>
            <person name="Ashida A."/>
            <person name="Camagna M."/>
            <person name="Tanaka A."/>
            <person name="Takemoto D."/>
        </authorList>
    </citation>
    <scope>NUCLEOTIDE SEQUENCE</scope>
    <source>
        <strain evidence="1">PPO83</strain>
    </source>
</reference>
<organism evidence="1 2">
    <name type="scientific">Neofusicoccum parvum</name>
    <dbReference type="NCBI Taxonomy" id="310453"/>
    <lineage>
        <taxon>Eukaryota</taxon>
        <taxon>Fungi</taxon>
        <taxon>Dikarya</taxon>
        <taxon>Ascomycota</taxon>
        <taxon>Pezizomycotina</taxon>
        <taxon>Dothideomycetes</taxon>
        <taxon>Dothideomycetes incertae sedis</taxon>
        <taxon>Botryosphaeriales</taxon>
        <taxon>Botryosphaeriaceae</taxon>
        <taxon>Neofusicoccum</taxon>
    </lineage>
</organism>
<evidence type="ECO:0000313" key="2">
    <source>
        <dbReference type="Proteomes" id="UP001165186"/>
    </source>
</evidence>
<proteinExistence type="predicted"/>
<keyword evidence="2" id="KW-1185">Reference proteome</keyword>
<protein>
    <submittedName>
        <fullName evidence="1">Fatty acid synthase beta subunit dehydratase</fullName>
    </submittedName>
</protein>
<name>A0ACB5RTT0_9PEZI</name>
<sequence>MFSSNSTPATSLCSTPELSPPHPPSPKIPLTLSRGSSSVTYHFAARNHRRARQLVSQFHVYNTNDTPTPAQLAAAFLSYLSRDIPERQVGDDQILHVSLKQFQTTFLENDDIHSLAARLDIPCEMKQDLIRNFYTAAAFNDGRYLPSALLSAADDGSARVYTIFGGQGNTELFFEDIRDLYHTYEPLLKTFVRQSASLLLALSRDPRSQDTFYEKSLDVEAWLQSTSSTPDVSFLISAPVSFPLIGLFQLMNYMVTCTVLGLSPGEFGNSISGTTGHSQGIVVAAVAAAADSWDSFYRLSSMALSILFWIGVRSQEAFPQTSISPEVIADALANNEGTPAPMLSIRDLPQRMVEKELAATNKHLSQHSQISISLINDSRNNIVVAGPPTSLAALNVRLRRTRAPSGLDQTRVPFSKRKPTFSTSFLPISSPFHVSCLSRVTRAVMEDLREVKINSSCLRIPVYHTSTGEDISTVGNFDLVPVLVRMITEETVRWESATLFEGATHIVEFGPGGPSGIGALTARMKDGAGVRVVLADRMEVAGDLGSKVELFSPRESDIQYGTNWAEEYQPRLICAAGRTMVETKLSRQLGVPPIMVGGMTPTTVHPDFVAATMQAGFHIELAGGGYHSLETMEKALLDLAERIPSGRGITVNLIYANPRAMNWQVSLIKRLRSEGVPIDGLTIGAGVPSPEIADQYFHMGLRHVSFKPGSASAIDAVLDIARSNPTSPIILQWTGGRGGGHHSCEDFHQPILQKYSKIRRCENIILVAGSGFGSAADTYPYLTGNWSLEYGYPRMPFDGCLFGSRMMVAKEAHTSQGTKQAIIAARGLINDQWETTYKGSTSDSDVITVISEMGEPMHMIATRAARFWAEMDERVFNKPPAQQLRFLQENWESVIQRLNNDFQKVWFGLDDAGVPVDLQRMTYEQVVSRLLELLCYEECGAVHWIDASYQRFVVDFLRRVEQRFSAAGKYSITSKCTSTDEVRDVSRAVLTMCHSAQEQFLHPQDVVFFLHLCQRRSQKPVPFIPVLDENFQTYFKKDSLWQSENLNKVVGKDAGRVCILHGPVAASFSNKEEPVKEILDGIHNGHIEALKADFYAGNETFPSVEYMGVQELTGCYPENTSIIETESDIILRLPRASENLPSAESFRAFLAGHFPSWRSALFSSKIVQEGNCWRENPLNAIIVPVAGQCVEIKNHKDILNTRVVISELLEMSQSQAKTVEISFNSDTKDISVSLTHHQTATTQPAELLLRFRYQPEIPGAPIAEIMHDRLERVKSFYWQAWFADEPRCPDATVEDVFRSGYVILDAGMIRSFAAAVENRGEAFAGMIGAPMEAPLDFGIVAAWKAIMKPLFAISADLLKLVHLSNQFQMIAGEQPLHEGDVVTTTASVTAVVNQESGKMVEVTAVINRNGSAVMEITSQFLYRGTYNDTEKTFRISAEDDIHVQMRNAKDVAILNAKPWLKFADPQPDLSNRTLSFQIQQFTRNTSVSVTGNVSCEGRTIGSVEYHSSTSSANPVLGYLQRHGEPVQKIVPLGNPIPIEGSENQFYVQIPESNARYARVSGDFNPIHTSRTFASYLGLPGTITHGMHTSAAVRSLLDVTVAKGCPSRVRKYSASFQAMVMPGDQLTVSIYHTAMLQGRKVIKLEARNSKDEVVMSADAEVDQPSAAYIFTGQGSQRKGMGMELREKSPAAASVWTRADEYFQENYGFRITTIVQDDPQELTIHFGGHKGRRIRENYLSILRDAASSPHRGAFVRASEMYQALHAPRCTSYTFRSHLGLLSATQFTQPALTLMEVARFADLRARGLVAEGAGSGLSFAGHSLGEYGALAALGGSLMRVESLAAITFVRGLTMQTAVTRSATGRSAYSMCAVNPSKVCARRSFGERALADVVAAVGEASGADPWLLEIVNYNIRDLQYICAGDVRALAALTEVLNAFVRDREARPWLDRERLVGEVRRCVERVRAMPQPVDYERGPATVPLKQIDVPFHSSFLAGGVDSYRRFLQKHIKRADIAPERLVGKWIPNVTGVPFGVSRAHFEEMHRVTNSPRLRDILDNWSKA</sequence>
<dbReference type="EMBL" id="BSXG01000010">
    <property type="protein sequence ID" value="GME23923.1"/>
    <property type="molecule type" value="Genomic_DNA"/>
</dbReference>
<accession>A0ACB5RTT0</accession>
<dbReference type="Proteomes" id="UP001165186">
    <property type="component" value="Unassembled WGS sequence"/>
</dbReference>
<gene>
    <name evidence="1" type="primary">g6012</name>
    <name evidence="1" type="ORF">NpPPO83_00006012</name>
</gene>